<keyword evidence="1" id="KW-1133">Transmembrane helix</keyword>
<protein>
    <recommendedName>
        <fullName evidence="5">SH3b domain-containing protein</fullName>
    </recommendedName>
</protein>
<feature type="transmembrane region" description="Helical" evidence="1">
    <location>
        <begin position="412"/>
        <end position="429"/>
    </location>
</feature>
<dbReference type="OrthoDB" id="349889at2"/>
<feature type="transmembrane region" description="Helical" evidence="1">
    <location>
        <begin position="436"/>
        <end position="454"/>
    </location>
</feature>
<organism evidence="3 4">
    <name type="scientific">Marispirochaeta aestuarii</name>
    <dbReference type="NCBI Taxonomy" id="1963862"/>
    <lineage>
        <taxon>Bacteria</taxon>
        <taxon>Pseudomonadati</taxon>
        <taxon>Spirochaetota</taxon>
        <taxon>Spirochaetia</taxon>
        <taxon>Spirochaetales</taxon>
        <taxon>Spirochaetaceae</taxon>
        <taxon>Marispirochaeta</taxon>
    </lineage>
</organism>
<gene>
    <name evidence="3" type="ORF">B4O97_02480</name>
</gene>
<dbReference type="AlphaFoldDB" id="A0A1Y1S262"/>
<dbReference type="EMBL" id="MWQY01000002">
    <property type="protein sequence ID" value="ORC37885.1"/>
    <property type="molecule type" value="Genomic_DNA"/>
</dbReference>
<dbReference type="SUPFAM" id="SSF48452">
    <property type="entry name" value="TPR-like"/>
    <property type="match status" value="1"/>
</dbReference>
<keyword evidence="1" id="KW-0472">Membrane</keyword>
<feature type="transmembrane region" description="Helical" evidence="1">
    <location>
        <begin position="583"/>
        <end position="607"/>
    </location>
</feature>
<keyword evidence="2" id="KW-0732">Signal</keyword>
<proteinExistence type="predicted"/>
<reference evidence="3 4" key="1">
    <citation type="submission" date="2017-03" db="EMBL/GenBank/DDBJ databases">
        <title>Draft Genome sequence of Marispirochaeta sp. strain JC444.</title>
        <authorList>
            <person name="Shivani Y."/>
            <person name="Subhash Y."/>
            <person name="Sasikala C."/>
            <person name="Ramana C."/>
        </authorList>
    </citation>
    <scope>NUCLEOTIDE SEQUENCE [LARGE SCALE GENOMIC DNA]</scope>
    <source>
        <strain evidence="3 4">JC444</strain>
    </source>
</reference>
<comment type="caution">
    <text evidence="3">The sequence shown here is derived from an EMBL/GenBank/DDBJ whole genome shotgun (WGS) entry which is preliminary data.</text>
</comment>
<accession>A0A1Y1S262</accession>
<dbReference type="RefSeq" id="WP_083047988.1">
    <property type="nucleotide sequence ID" value="NZ_MWQY01000002.1"/>
</dbReference>
<dbReference type="PANTHER" id="PTHR40940:SF2">
    <property type="entry name" value="BATD"/>
    <property type="match status" value="1"/>
</dbReference>
<feature type="transmembrane region" description="Helical" evidence="1">
    <location>
        <begin position="556"/>
        <end position="576"/>
    </location>
</feature>
<dbReference type="STRING" id="1963862.B4O97_02480"/>
<feature type="chain" id="PRO_5012192135" description="SH3b domain-containing protein" evidence="2">
    <location>
        <begin position="32"/>
        <end position="683"/>
    </location>
</feature>
<dbReference type="Pfam" id="PF13584">
    <property type="entry name" value="BatD"/>
    <property type="match status" value="1"/>
</dbReference>
<name>A0A1Y1S262_9SPIO</name>
<keyword evidence="1" id="KW-0812">Transmembrane</keyword>
<dbReference type="Proteomes" id="UP000192343">
    <property type="component" value="Unassembled WGS sequence"/>
</dbReference>
<evidence type="ECO:0000256" key="1">
    <source>
        <dbReference type="SAM" id="Phobius"/>
    </source>
</evidence>
<keyword evidence="4" id="KW-1185">Reference proteome</keyword>
<evidence type="ECO:0000256" key="2">
    <source>
        <dbReference type="SAM" id="SignalP"/>
    </source>
</evidence>
<dbReference type="InterPro" id="IPR025738">
    <property type="entry name" value="BatD"/>
</dbReference>
<evidence type="ECO:0000313" key="4">
    <source>
        <dbReference type="Proteomes" id="UP000192343"/>
    </source>
</evidence>
<evidence type="ECO:0008006" key="5">
    <source>
        <dbReference type="Google" id="ProtNLM"/>
    </source>
</evidence>
<evidence type="ECO:0000313" key="3">
    <source>
        <dbReference type="EMBL" id="ORC37885.1"/>
    </source>
</evidence>
<dbReference type="PANTHER" id="PTHR40940">
    <property type="entry name" value="PROTEIN BATD-RELATED"/>
    <property type="match status" value="1"/>
</dbReference>
<feature type="signal peptide" evidence="2">
    <location>
        <begin position="1"/>
        <end position="31"/>
    </location>
</feature>
<sequence>MGIPAWRGPGKQRTFLVGLFLVLFFSPSLSAQDDPELSFLPNPVGLNDRFTLSFEVDVPSASMVSIEEWDYPVGIRLYAGPNIRGIVKSREDGTSYPAVSVSYILLSNRTGRILFPRIPFAVGSESRRTGVGIQRVGSYRNSVLSLPLELEWEIPEGPFYEGQTIPAVLVMRNQEEILLPERVSVPASGGGLFEEAPELGEIRRRLYGDTVLYTVPVTGYLFTPTGAGRFFLNKASVTAEGISGTSDAVAVNVEALPGDVAVSGGVGRFDIDVSPLPEGSRVGETVQLTVRITGEGNLAYLTPPEPDFAGLVLVRSEETHDYRASQRGYQGSRETRYLLKAEEEGDYEIHIPAFPFFDPRDNRVVSLPERRLTLQVLSGGEISIQEETFSLSDLRYTPDEILAAQSTELFRLRYIYLAFVPGPMLLLLFRVRRRRILQYLVLLLAPLALFMLSASGELMDFDQVRGAEDLLMQRDYQAASVVYREMASEHPRNGRLLFNWALCLEGTGKRAEAVNTVIASARCAVPDQRVRSFWDSLTDSDQYIRQYQLPAYFPPAVSFILLLIFYNLFFLAAVLAMFFKRSYLLLVSLLFGTLSFAAAGLFGHAAYVRSTPVAVVASDVVSRRIPRDSAEAWLELPEGLTVKVTQQSGDFLLLSTAYGVEGWVGSGDILRSDDLFQDNKERE</sequence>
<dbReference type="InterPro" id="IPR011990">
    <property type="entry name" value="TPR-like_helical_dom_sf"/>
</dbReference>